<dbReference type="InterPro" id="IPR011706">
    <property type="entry name" value="Cu-oxidase_C"/>
</dbReference>
<keyword evidence="4" id="KW-1133">Transmembrane helix</keyword>
<evidence type="ECO:0000313" key="8">
    <source>
        <dbReference type="Proteomes" id="UP001296993"/>
    </source>
</evidence>
<keyword evidence="4" id="KW-0472">Membrane</keyword>
<dbReference type="InterPro" id="IPR045087">
    <property type="entry name" value="Cu-oxidase_fam"/>
</dbReference>
<feature type="transmembrane region" description="Helical" evidence="4">
    <location>
        <begin position="20"/>
        <end position="43"/>
    </location>
</feature>
<name>A0ABS4XFX2_9MICC</name>
<reference evidence="7 8" key="1">
    <citation type="submission" date="2021-03" db="EMBL/GenBank/DDBJ databases">
        <title>Sequencing the genomes of 1000 actinobacteria strains.</title>
        <authorList>
            <person name="Klenk H.-P."/>
        </authorList>
    </citation>
    <scope>NUCLEOTIDE SEQUENCE [LARGE SCALE GENOMIC DNA]</scope>
    <source>
        <strain evidence="7 8">DSM 15797</strain>
    </source>
</reference>
<keyword evidence="4" id="KW-0812">Transmembrane</keyword>
<keyword evidence="2" id="KW-0479">Metal-binding</keyword>
<evidence type="ECO:0000259" key="6">
    <source>
        <dbReference type="Pfam" id="PF07732"/>
    </source>
</evidence>
<feature type="domain" description="Plastocyanin-like" evidence="5">
    <location>
        <begin position="450"/>
        <end position="555"/>
    </location>
</feature>
<keyword evidence="8" id="KW-1185">Reference proteome</keyword>
<dbReference type="EMBL" id="JAGIOF010000001">
    <property type="protein sequence ID" value="MBP2387372.1"/>
    <property type="molecule type" value="Genomic_DNA"/>
</dbReference>
<organism evidence="7 8">
    <name type="scientific">Paeniglutamicibacter kerguelensis</name>
    <dbReference type="NCBI Taxonomy" id="254788"/>
    <lineage>
        <taxon>Bacteria</taxon>
        <taxon>Bacillati</taxon>
        <taxon>Actinomycetota</taxon>
        <taxon>Actinomycetes</taxon>
        <taxon>Micrococcales</taxon>
        <taxon>Micrococcaceae</taxon>
        <taxon>Paeniglutamicibacter</taxon>
    </lineage>
</organism>
<dbReference type="PROSITE" id="PS00080">
    <property type="entry name" value="MULTICOPPER_OXIDASE2"/>
    <property type="match status" value="1"/>
</dbReference>
<dbReference type="InterPro" id="IPR002355">
    <property type="entry name" value="Cu_oxidase_Cu_BS"/>
</dbReference>
<proteinExistence type="inferred from homology"/>
<comment type="similarity">
    <text evidence="1">Belongs to the multicopper oxidase family.</text>
</comment>
<evidence type="ECO:0000256" key="2">
    <source>
        <dbReference type="ARBA" id="ARBA00022723"/>
    </source>
</evidence>
<sequence>MNDGDNTLTLTAAGPGRRTVLAAGLAVSLAWAGVLAGCGNLFARKEAVSARTGTVLPSAITLPEPFAVRLPTVPVLKPVRRDADTDYYELAQKVATAEIIPGTRTAIWGYHGIFPGPTLEARSGRAAEVRVRNELPVPTSMHLHGGVVEPGSDGYPTDLVVPEGYAKRVDASMVRMHARAAGRGNAVHAHQPVPEAPDPGIWTLHEGEKTYKYAFGQRAATLWYHDHRMDFSAPQVWKGLAGSAIVRDAEEEALGLPAGDRELSLMVCDRSFDAEGQFLYPALDPELSDPAGVEPKYMDGVLGDVILVNGAPWPVKHVGTGRYRLRILNASNARPYNLELTGPDGQVPFTMIGSDGGLLPAPQRLESVPMSPGERFDVVVDFSRLSPGDEVVLGNTLGERNTGLVMKFLVDKAVDPGPAVPAVLSAGYEALERGKALQVRQFDFRLAPGDVWTINGQPFDPGALLASARLGTVELWRFTSDFNHPVHTHLAHFQVISRDGRRPGPADAGWKDTVNVTPYGVVEVLVRFTGFRGKYMLHCHNLEHEDMAMMANFTVV</sequence>
<dbReference type="PANTHER" id="PTHR48267">
    <property type="entry name" value="CUPREDOXIN SUPERFAMILY PROTEIN"/>
    <property type="match status" value="1"/>
</dbReference>
<comment type="caution">
    <text evidence="7">The sequence shown here is derived from an EMBL/GenBank/DDBJ whole genome shotgun (WGS) entry which is preliminary data.</text>
</comment>
<accession>A0ABS4XFX2</accession>
<feature type="domain" description="Plastocyanin-like" evidence="6">
    <location>
        <begin position="207"/>
        <end position="250"/>
    </location>
</feature>
<dbReference type="SUPFAM" id="SSF49503">
    <property type="entry name" value="Cupredoxins"/>
    <property type="match status" value="3"/>
</dbReference>
<evidence type="ECO:0000256" key="4">
    <source>
        <dbReference type="SAM" id="Phobius"/>
    </source>
</evidence>
<dbReference type="Pfam" id="PF07732">
    <property type="entry name" value="Cu-oxidase_3"/>
    <property type="match status" value="2"/>
</dbReference>
<evidence type="ECO:0000313" key="7">
    <source>
        <dbReference type="EMBL" id="MBP2387372.1"/>
    </source>
</evidence>
<feature type="domain" description="Plastocyanin-like" evidence="6">
    <location>
        <begin position="97"/>
        <end position="156"/>
    </location>
</feature>
<gene>
    <name evidence="7" type="ORF">JOF47_002883</name>
</gene>
<keyword evidence="3" id="KW-0560">Oxidoreductase</keyword>
<evidence type="ECO:0000256" key="1">
    <source>
        <dbReference type="ARBA" id="ARBA00010609"/>
    </source>
</evidence>
<dbReference type="Pfam" id="PF07731">
    <property type="entry name" value="Cu-oxidase_2"/>
    <property type="match status" value="1"/>
</dbReference>
<dbReference type="RefSeq" id="WP_209999584.1">
    <property type="nucleotide sequence ID" value="NZ_BAAAJY010000009.1"/>
</dbReference>
<dbReference type="Gene3D" id="2.60.40.420">
    <property type="entry name" value="Cupredoxins - blue copper proteins"/>
    <property type="match status" value="3"/>
</dbReference>
<dbReference type="Proteomes" id="UP001296993">
    <property type="component" value="Unassembled WGS sequence"/>
</dbReference>
<dbReference type="PANTHER" id="PTHR48267:SF1">
    <property type="entry name" value="BILIRUBIN OXIDASE"/>
    <property type="match status" value="1"/>
</dbReference>
<dbReference type="InterPro" id="IPR011707">
    <property type="entry name" value="Cu-oxidase-like_N"/>
</dbReference>
<dbReference type="InterPro" id="IPR008972">
    <property type="entry name" value="Cupredoxin"/>
</dbReference>
<protein>
    <submittedName>
        <fullName evidence="7">FtsP/CotA-like multicopper oxidase with cupredoxin domain</fullName>
    </submittedName>
</protein>
<evidence type="ECO:0000259" key="5">
    <source>
        <dbReference type="Pfam" id="PF07731"/>
    </source>
</evidence>
<evidence type="ECO:0000256" key="3">
    <source>
        <dbReference type="ARBA" id="ARBA00023002"/>
    </source>
</evidence>